<evidence type="ECO:0000313" key="1">
    <source>
        <dbReference type="Proteomes" id="UP000095287"/>
    </source>
</evidence>
<proteinExistence type="predicted"/>
<evidence type="ECO:0000313" key="2">
    <source>
        <dbReference type="WBParaSite" id="L893_g5786.t1"/>
    </source>
</evidence>
<accession>A0A1I8AHG4</accession>
<sequence length="80" mass="9061">MIPIKVLMETKNAILKTTSWTNKASIALAKELLAKLINLFPIPCQNLSQNFEALVVFVFLLEKQQSFPEVSEVLHRSHPV</sequence>
<dbReference type="Proteomes" id="UP000095287">
    <property type="component" value="Unplaced"/>
</dbReference>
<organism evidence="1 2">
    <name type="scientific">Steinernema glaseri</name>
    <dbReference type="NCBI Taxonomy" id="37863"/>
    <lineage>
        <taxon>Eukaryota</taxon>
        <taxon>Metazoa</taxon>
        <taxon>Ecdysozoa</taxon>
        <taxon>Nematoda</taxon>
        <taxon>Chromadorea</taxon>
        <taxon>Rhabditida</taxon>
        <taxon>Tylenchina</taxon>
        <taxon>Panagrolaimomorpha</taxon>
        <taxon>Strongyloidoidea</taxon>
        <taxon>Steinernematidae</taxon>
        <taxon>Steinernema</taxon>
    </lineage>
</organism>
<dbReference type="WBParaSite" id="L893_g5786.t1">
    <property type="protein sequence ID" value="L893_g5786.t1"/>
    <property type="gene ID" value="L893_g5786"/>
</dbReference>
<keyword evidence="1" id="KW-1185">Reference proteome</keyword>
<name>A0A1I8AHG4_9BILA</name>
<protein>
    <submittedName>
        <fullName evidence="2">Uncharacterized protein</fullName>
    </submittedName>
</protein>
<reference evidence="2" key="1">
    <citation type="submission" date="2016-11" db="UniProtKB">
        <authorList>
            <consortium name="WormBaseParasite"/>
        </authorList>
    </citation>
    <scope>IDENTIFICATION</scope>
</reference>
<dbReference type="AlphaFoldDB" id="A0A1I8AHG4"/>